<feature type="region of interest" description="Disordered" evidence="1">
    <location>
        <begin position="338"/>
        <end position="936"/>
    </location>
</feature>
<feature type="compositionally biased region" description="Basic and acidic residues" evidence="1">
    <location>
        <begin position="905"/>
        <end position="915"/>
    </location>
</feature>
<gene>
    <name evidence="2" type="ORF">Ae201684_011543</name>
</gene>
<organism evidence="2 3">
    <name type="scientific">Aphanomyces euteiches</name>
    <dbReference type="NCBI Taxonomy" id="100861"/>
    <lineage>
        <taxon>Eukaryota</taxon>
        <taxon>Sar</taxon>
        <taxon>Stramenopiles</taxon>
        <taxon>Oomycota</taxon>
        <taxon>Saprolegniomycetes</taxon>
        <taxon>Saprolegniales</taxon>
        <taxon>Verrucalvaceae</taxon>
        <taxon>Aphanomyces</taxon>
    </lineage>
</organism>
<evidence type="ECO:0000313" key="3">
    <source>
        <dbReference type="Proteomes" id="UP000481153"/>
    </source>
</evidence>
<dbReference type="VEuPathDB" id="FungiDB:AeMF1_017446"/>
<dbReference type="AlphaFoldDB" id="A0A6G0WU20"/>
<protein>
    <submittedName>
        <fullName evidence="2">Uncharacterized protein</fullName>
    </submittedName>
</protein>
<sequence length="936" mass="106630">MEEIREWGLRLEEEQDYQSKDDIYQDILHEVQSEETPDGGKSLGAQLLAKNVLTFPHYEEITIDVLISMGQATEPKQSQSVRIHAILGLVTYVKAQTTISLTIHEKLVRFVETTIGRETSGVLVRHLTSLQKLLNPPVNPTVAALASTPRQHTPSSPIADGNDTGPKREEIPPSPFLFIKGFTQSTDLSRLISYFQNVDPSISRQNIHFHAPNKSHNQNAFLNCLTIEKARAAIEYAKTHLFYGRRLLTLFARGPSVTSVVFHLAESFPTSWNDHGDIWSQIQLELQNRYPSGSFTVKAVGKVTFESLEVVKALVVQGMQIQEHKIWIVYDVDEQNKPRVRDTRDSASTLISNTTSISTNNNALDPAFVDRFMRRPDPPSRFESNEVRSTPPRQQVHEPSAPSRVESAPQEMPPRPARWQPEPSRVEPALPEVPPPRPSSWQSYDSSKDRQDSNQRPYRGHSPARHEESSSKRIHDAAPPSKRSDSAGWVDDRQRKDQPRSETWTREAPRSDRRGQESTSRWGEPKDTSSRADKRLDRRDSETTSNHRGTDDKRYEPQGARCVGDIARLGGSDTRRGRSSEKSYPSRSDRSRERPPNPPQLNHRPSLGEIARAGGSDKYNDQLKQQQRGGSGSDYRNRPDDSYRHNDSRREPERTLPSSRQGRSRSRSRSREKPRQRSNERPLSIGEIARAGGSDRFRQNEPKYDSDDNRSRRPVPLTSLSIGEIARAGGGSLQPRANRSSSRGRDTRDNRAKPGRSDDNGRRPAPKQDYRSSDNRGRSAERRPATRSAERRHTAENSTRWDDRRKSDSSWKRDTFDHDDRGVSVGQLARAKRKDYGQHDDRGDSQRRRQSDKEDFYSGRTQVDYSGAIFRDEEQHDDRRHSEQVSSRRSPTPHSSPVSKPASSPRRDPTPEKRVNPTRHAQFEVDECEVDYDEDD</sequence>
<feature type="compositionally biased region" description="Basic and acidic residues" evidence="1">
    <location>
        <begin position="635"/>
        <end position="654"/>
    </location>
</feature>
<name>A0A6G0WU20_9STRA</name>
<feature type="compositionally biased region" description="Low complexity" evidence="1">
    <location>
        <begin position="346"/>
        <end position="364"/>
    </location>
</feature>
<feature type="compositionally biased region" description="Acidic residues" evidence="1">
    <location>
        <begin position="924"/>
        <end position="936"/>
    </location>
</feature>
<feature type="compositionally biased region" description="Basic and acidic residues" evidence="1">
    <location>
        <begin position="371"/>
        <end position="386"/>
    </location>
</feature>
<feature type="compositionally biased region" description="Basic and acidic residues" evidence="1">
    <location>
        <begin position="523"/>
        <end position="542"/>
    </location>
</feature>
<dbReference type="SUPFAM" id="SSF54928">
    <property type="entry name" value="RNA-binding domain, RBD"/>
    <property type="match status" value="1"/>
</dbReference>
<feature type="compositionally biased region" description="Basic and acidic residues" evidence="1">
    <location>
        <begin position="834"/>
        <end position="857"/>
    </location>
</feature>
<keyword evidence="3" id="KW-1185">Reference proteome</keyword>
<feature type="compositionally biased region" description="Basic and acidic residues" evidence="1">
    <location>
        <begin position="743"/>
        <end position="822"/>
    </location>
</feature>
<evidence type="ECO:0000313" key="2">
    <source>
        <dbReference type="EMBL" id="KAF0730991.1"/>
    </source>
</evidence>
<dbReference type="Proteomes" id="UP000481153">
    <property type="component" value="Unassembled WGS sequence"/>
</dbReference>
<dbReference type="InterPro" id="IPR035979">
    <property type="entry name" value="RBD_domain_sf"/>
</dbReference>
<feature type="compositionally biased region" description="Basic and acidic residues" evidence="1">
    <location>
        <begin position="870"/>
        <end position="883"/>
    </location>
</feature>
<evidence type="ECO:0000256" key="1">
    <source>
        <dbReference type="SAM" id="MobiDB-lite"/>
    </source>
</evidence>
<accession>A0A6G0WU20</accession>
<feature type="compositionally biased region" description="Low complexity" evidence="1">
    <location>
        <begin position="885"/>
        <end position="899"/>
    </location>
</feature>
<proteinExistence type="predicted"/>
<feature type="region of interest" description="Disordered" evidence="1">
    <location>
        <begin position="146"/>
        <end position="167"/>
    </location>
</feature>
<feature type="compositionally biased region" description="Basic and acidic residues" evidence="1">
    <location>
        <begin position="693"/>
        <end position="711"/>
    </location>
</feature>
<comment type="caution">
    <text evidence="2">The sequence shown here is derived from an EMBL/GenBank/DDBJ whole genome shotgun (WGS) entry which is preliminary data.</text>
</comment>
<feature type="compositionally biased region" description="Basic and acidic residues" evidence="1">
    <location>
        <begin position="464"/>
        <end position="516"/>
    </location>
</feature>
<dbReference type="GO" id="GO:0003676">
    <property type="term" value="F:nucleic acid binding"/>
    <property type="evidence" value="ECO:0007669"/>
    <property type="project" value="InterPro"/>
</dbReference>
<feature type="compositionally biased region" description="Basic and acidic residues" evidence="1">
    <location>
        <begin position="669"/>
        <end position="680"/>
    </location>
</feature>
<reference evidence="2 3" key="1">
    <citation type="submission" date="2019-07" db="EMBL/GenBank/DDBJ databases">
        <title>Genomics analysis of Aphanomyces spp. identifies a new class of oomycete effector associated with host adaptation.</title>
        <authorList>
            <person name="Gaulin E."/>
        </authorList>
    </citation>
    <scope>NUCLEOTIDE SEQUENCE [LARGE SCALE GENOMIC DNA]</scope>
    <source>
        <strain evidence="2 3">ATCC 201684</strain>
    </source>
</reference>
<dbReference type="EMBL" id="VJMJ01000147">
    <property type="protein sequence ID" value="KAF0730991.1"/>
    <property type="molecule type" value="Genomic_DNA"/>
</dbReference>